<sequence>MTKQYTRWRKSQHSEPNGSCVEVGRAADGTIGVRDTKNLGQGPILELTPQEWAALLDSVRLIQIERS</sequence>
<evidence type="ECO:0000256" key="1">
    <source>
        <dbReference type="SAM" id="MobiDB-lite"/>
    </source>
</evidence>
<proteinExistence type="predicted"/>
<evidence type="ECO:0000313" key="4">
    <source>
        <dbReference type="Proteomes" id="UP000198420"/>
    </source>
</evidence>
<keyword evidence="4" id="KW-1185">Reference proteome</keyword>
<dbReference type="OrthoDB" id="5193787at2"/>
<accession>A0A239FG25</accession>
<name>A0A239FG25_9ACTN</name>
<feature type="region of interest" description="Disordered" evidence="1">
    <location>
        <begin position="1"/>
        <end position="22"/>
    </location>
</feature>
<dbReference type="EMBL" id="FZNP01000020">
    <property type="protein sequence ID" value="SNS55478.1"/>
    <property type="molecule type" value="Genomic_DNA"/>
</dbReference>
<organism evidence="3 4">
    <name type="scientific">Actinomadura mexicana</name>
    <dbReference type="NCBI Taxonomy" id="134959"/>
    <lineage>
        <taxon>Bacteria</taxon>
        <taxon>Bacillati</taxon>
        <taxon>Actinomycetota</taxon>
        <taxon>Actinomycetes</taxon>
        <taxon>Streptosporangiales</taxon>
        <taxon>Thermomonosporaceae</taxon>
        <taxon>Actinomadura</taxon>
    </lineage>
</organism>
<protein>
    <recommendedName>
        <fullName evidence="2">DUF397 domain-containing protein</fullName>
    </recommendedName>
</protein>
<dbReference type="Pfam" id="PF04149">
    <property type="entry name" value="DUF397"/>
    <property type="match status" value="1"/>
</dbReference>
<dbReference type="RefSeq" id="WP_089316194.1">
    <property type="nucleotide sequence ID" value="NZ_FZNP01000020.1"/>
</dbReference>
<dbReference type="InterPro" id="IPR007278">
    <property type="entry name" value="DUF397"/>
</dbReference>
<gene>
    <name evidence="3" type="ORF">SAMN06265355_12084</name>
</gene>
<feature type="compositionally biased region" description="Basic residues" evidence="1">
    <location>
        <begin position="1"/>
        <end position="11"/>
    </location>
</feature>
<dbReference type="AlphaFoldDB" id="A0A239FG25"/>
<evidence type="ECO:0000313" key="3">
    <source>
        <dbReference type="EMBL" id="SNS55478.1"/>
    </source>
</evidence>
<evidence type="ECO:0000259" key="2">
    <source>
        <dbReference type="Pfam" id="PF04149"/>
    </source>
</evidence>
<feature type="domain" description="DUF397" evidence="2">
    <location>
        <begin position="7"/>
        <end position="60"/>
    </location>
</feature>
<dbReference type="Proteomes" id="UP000198420">
    <property type="component" value="Unassembled WGS sequence"/>
</dbReference>
<reference evidence="4" key="1">
    <citation type="submission" date="2017-06" db="EMBL/GenBank/DDBJ databases">
        <authorList>
            <person name="Varghese N."/>
            <person name="Submissions S."/>
        </authorList>
    </citation>
    <scope>NUCLEOTIDE SEQUENCE [LARGE SCALE GENOMIC DNA]</scope>
    <source>
        <strain evidence="4">DSM 44485</strain>
    </source>
</reference>